<evidence type="ECO:0008006" key="10">
    <source>
        <dbReference type="Google" id="ProtNLM"/>
    </source>
</evidence>
<dbReference type="InterPro" id="IPR017972">
    <property type="entry name" value="Cyt_P450_CS"/>
</dbReference>
<keyword evidence="6" id="KW-0503">Monooxygenase</keyword>
<evidence type="ECO:0000256" key="2">
    <source>
        <dbReference type="ARBA" id="ARBA00010617"/>
    </source>
</evidence>
<dbReference type="GO" id="GO:0005506">
    <property type="term" value="F:iron ion binding"/>
    <property type="evidence" value="ECO:0007669"/>
    <property type="project" value="InterPro"/>
</dbReference>
<keyword evidence="3 5" id="KW-0479">Metal-binding</keyword>
<comment type="cofactor">
    <cofactor evidence="1 5">
        <name>heme</name>
        <dbReference type="ChEBI" id="CHEBI:30413"/>
    </cofactor>
</comment>
<dbReference type="AlphaFoldDB" id="A0A3D8Q9H7"/>
<evidence type="ECO:0000256" key="7">
    <source>
        <dbReference type="SAM" id="Phobius"/>
    </source>
</evidence>
<dbReference type="EMBL" id="PDLN01000021">
    <property type="protein sequence ID" value="RDW58502.1"/>
    <property type="molecule type" value="Genomic_DNA"/>
</dbReference>
<dbReference type="PRINTS" id="PR00465">
    <property type="entry name" value="EP450IV"/>
</dbReference>
<evidence type="ECO:0000256" key="1">
    <source>
        <dbReference type="ARBA" id="ARBA00001971"/>
    </source>
</evidence>
<sequence length="574" mass="64052">MNPVDQDGSDSTLATVSVLLTVVAILVVAFQHYAYFPTKLDAGRVEPPLLPSSIPVVGHLINLLIHGRQYSMTLEQQHHQSLYALPMWPILNSRMYLITSPDWVNAMKTNHKSLSFYTLIVWALKIVFKLDETTINIIERNVDGKTRGRGENLFQETHDMMHATLAPGRHLDDLSLSMLNNMASRASGLAPNKDESQGIGLWSWIRHHFTLASATAVYGPQNPFSKNPDLIADFWTLDENLVSLMLLPWTWLTARRGYLARRRVFDGFVEYAEKGHYADASQLIRSRVALNSRYGVAKRMDGQLESSMAFGLLANTIPASFWMLSYILADPKLLAALRVEIGQCVRVEAFGQDEEGEDACGGKKAPLKTKHIINATKLKTHCPLLASTFRETLRVTASVIVNRWILDDVEVMNQVTGEAYVLSKGSLVQTATHVIHANRSVYGDDADVFNARRFMSTVGYRQDGEDRTKSLDPAAPSRDISGNVHLGSFRPFGSGKHLCPGRHFAQTEINALVSLFIQGFEIEDAGSEEGSSIYTMPPFRNSGMHVGGLKPAEDVKVRLRRREGLEDVAWEFEI</sequence>
<evidence type="ECO:0000256" key="5">
    <source>
        <dbReference type="PIRSR" id="PIRSR602403-1"/>
    </source>
</evidence>
<organism evidence="8 9">
    <name type="scientific">Coleophoma crateriformis</name>
    <dbReference type="NCBI Taxonomy" id="565419"/>
    <lineage>
        <taxon>Eukaryota</taxon>
        <taxon>Fungi</taxon>
        <taxon>Dikarya</taxon>
        <taxon>Ascomycota</taxon>
        <taxon>Pezizomycotina</taxon>
        <taxon>Leotiomycetes</taxon>
        <taxon>Helotiales</taxon>
        <taxon>Dermateaceae</taxon>
        <taxon>Coleophoma</taxon>
    </lineage>
</organism>
<accession>A0A3D8Q9H7</accession>
<dbReference type="PANTHER" id="PTHR47582">
    <property type="entry name" value="P450, PUTATIVE (EUROFUNG)-RELATED"/>
    <property type="match status" value="1"/>
</dbReference>
<dbReference type="GO" id="GO:0004497">
    <property type="term" value="F:monooxygenase activity"/>
    <property type="evidence" value="ECO:0007669"/>
    <property type="project" value="UniProtKB-KW"/>
</dbReference>
<keyword evidence="4 5" id="KW-0408">Iron</keyword>
<evidence type="ECO:0000256" key="4">
    <source>
        <dbReference type="ARBA" id="ARBA00023004"/>
    </source>
</evidence>
<dbReference type="CDD" id="cd11040">
    <property type="entry name" value="CYP7_CYP8-like"/>
    <property type="match status" value="1"/>
</dbReference>
<dbReference type="GO" id="GO:0016705">
    <property type="term" value="F:oxidoreductase activity, acting on paired donors, with incorporation or reduction of molecular oxygen"/>
    <property type="evidence" value="ECO:0007669"/>
    <property type="project" value="InterPro"/>
</dbReference>
<evidence type="ECO:0000256" key="6">
    <source>
        <dbReference type="RuleBase" id="RU000461"/>
    </source>
</evidence>
<dbReference type="InterPro" id="IPR002403">
    <property type="entry name" value="Cyt_P450_E_grp-IV"/>
</dbReference>
<evidence type="ECO:0000313" key="8">
    <source>
        <dbReference type="EMBL" id="RDW58502.1"/>
    </source>
</evidence>
<dbReference type="InterPro" id="IPR001128">
    <property type="entry name" value="Cyt_P450"/>
</dbReference>
<feature type="binding site" description="axial binding residue" evidence="5">
    <location>
        <position position="499"/>
    </location>
    <ligand>
        <name>heme</name>
        <dbReference type="ChEBI" id="CHEBI:30413"/>
    </ligand>
    <ligandPart>
        <name>Fe</name>
        <dbReference type="ChEBI" id="CHEBI:18248"/>
    </ligandPart>
</feature>
<evidence type="ECO:0000256" key="3">
    <source>
        <dbReference type="ARBA" id="ARBA00022723"/>
    </source>
</evidence>
<feature type="transmembrane region" description="Helical" evidence="7">
    <location>
        <begin position="12"/>
        <end position="36"/>
    </location>
</feature>
<name>A0A3D8Q9H7_9HELO</name>
<dbReference type="Gene3D" id="1.10.630.10">
    <property type="entry name" value="Cytochrome P450"/>
    <property type="match status" value="1"/>
</dbReference>
<dbReference type="InterPro" id="IPR036396">
    <property type="entry name" value="Cyt_P450_sf"/>
</dbReference>
<dbReference type="PANTHER" id="PTHR47582:SF1">
    <property type="entry name" value="P450, PUTATIVE (EUROFUNG)-RELATED"/>
    <property type="match status" value="1"/>
</dbReference>
<reference evidence="8 9" key="1">
    <citation type="journal article" date="2018" name="IMA Fungus">
        <title>IMA Genome-F 9: Draft genome sequence of Annulohypoxylon stygium, Aspergillus mulundensis, Berkeleyomyces basicola (syn. Thielaviopsis basicola), Ceratocystis smalleyi, two Cercospora beticola strains, Coleophoma cylindrospora, Fusarium fracticaudum, Phialophora cf. hyalina, and Morchella septimelata.</title>
        <authorList>
            <person name="Wingfield B.D."/>
            <person name="Bills G.F."/>
            <person name="Dong Y."/>
            <person name="Huang W."/>
            <person name="Nel W.J."/>
            <person name="Swalarsk-Parry B.S."/>
            <person name="Vaghefi N."/>
            <person name="Wilken P.M."/>
            <person name="An Z."/>
            <person name="de Beer Z.W."/>
            <person name="De Vos L."/>
            <person name="Chen L."/>
            <person name="Duong T.A."/>
            <person name="Gao Y."/>
            <person name="Hammerbacher A."/>
            <person name="Kikkert J.R."/>
            <person name="Li Y."/>
            <person name="Li H."/>
            <person name="Li K."/>
            <person name="Li Q."/>
            <person name="Liu X."/>
            <person name="Ma X."/>
            <person name="Naidoo K."/>
            <person name="Pethybridge S.J."/>
            <person name="Sun J."/>
            <person name="Steenkamp E.T."/>
            <person name="van der Nest M.A."/>
            <person name="van Wyk S."/>
            <person name="Wingfield M.J."/>
            <person name="Xiong C."/>
            <person name="Yue Q."/>
            <person name="Zhang X."/>
        </authorList>
    </citation>
    <scope>NUCLEOTIDE SEQUENCE [LARGE SCALE GENOMIC DNA]</scope>
    <source>
        <strain evidence="8 9">BP5796</strain>
    </source>
</reference>
<keyword evidence="7" id="KW-0472">Membrane</keyword>
<dbReference type="GO" id="GO:0020037">
    <property type="term" value="F:heme binding"/>
    <property type="evidence" value="ECO:0007669"/>
    <property type="project" value="InterPro"/>
</dbReference>
<dbReference type="Proteomes" id="UP000256328">
    <property type="component" value="Unassembled WGS sequence"/>
</dbReference>
<dbReference type="OrthoDB" id="3366823at2759"/>
<keyword evidence="9" id="KW-1185">Reference proteome</keyword>
<comment type="caution">
    <text evidence="8">The sequence shown here is derived from an EMBL/GenBank/DDBJ whole genome shotgun (WGS) entry which is preliminary data.</text>
</comment>
<dbReference type="Pfam" id="PF00067">
    <property type="entry name" value="p450"/>
    <property type="match status" value="1"/>
</dbReference>
<proteinExistence type="inferred from homology"/>
<keyword evidence="7" id="KW-0812">Transmembrane</keyword>
<protein>
    <recommendedName>
        <fullName evidence="10">Cytochrome P450</fullName>
    </recommendedName>
</protein>
<gene>
    <name evidence="8" type="ORF">BP5796_12432</name>
</gene>
<comment type="similarity">
    <text evidence="2 6">Belongs to the cytochrome P450 family.</text>
</comment>
<dbReference type="PROSITE" id="PS00086">
    <property type="entry name" value="CYTOCHROME_P450"/>
    <property type="match status" value="1"/>
</dbReference>
<evidence type="ECO:0000313" key="9">
    <source>
        <dbReference type="Proteomes" id="UP000256328"/>
    </source>
</evidence>
<keyword evidence="5 6" id="KW-0349">Heme</keyword>
<dbReference type="SUPFAM" id="SSF48264">
    <property type="entry name" value="Cytochrome P450"/>
    <property type="match status" value="1"/>
</dbReference>
<keyword evidence="7" id="KW-1133">Transmembrane helix</keyword>
<keyword evidence="6" id="KW-0560">Oxidoreductase</keyword>
<dbReference type="InterPro" id="IPR053007">
    <property type="entry name" value="CYP450_monoxygenase_sec-met"/>
</dbReference>